<sequence>MEKIIRPEDSLKNDIPLLFSTDSLGIPEKIQQSALTKANQYFASLLRAPMRVFLSTLAFNESFGSFIEDWILKLRQLMRMHMTM</sequence>
<dbReference type="Proteomes" id="UP000324800">
    <property type="component" value="Unassembled WGS sequence"/>
</dbReference>
<dbReference type="EMBL" id="SNRW01003394">
    <property type="protein sequence ID" value="KAA6389969.1"/>
    <property type="molecule type" value="Genomic_DNA"/>
</dbReference>
<evidence type="ECO:0000313" key="1">
    <source>
        <dbReference type="EMBL" id="KAA6389969.1"/>
    </source>
</evidence>
<comment type="caution">
    <text evidence="1">The sequence shown here is derived from an EMBL/GenBank/DDBJ whole genome shotgun (WGS) entry which is preliminary data.</text>
</comment>
<dbReference type="AlphaFoldDB" id="A0A5J4W682"/>
<protein>
    <submittedName>
        <fullName evidence="1">Uncharacterized protein</fullName>
    </submittedName>
</protein>
<accession>A0A5J4W682</accession>
<evidence type="ECO:0000313" key="2">
    <source>
        <dbReference type="Proteomes" id="UP000324800"/>
    </source>
</evidence>
<name>A0A5J4W682_9EUKA</name>
<reference evidence="1 2" key="1">
    <citation type="submission" date="2019-03" db="EMBL/GenBank/DDBJ databases">
        <title>Single cell metagenomics reveals metabolic interactions within the superorganism composed of flagellate Streblomastix strix and complex community of Bacteroidetes bacteria on its surface.</title>
        <authorList>
            <person name="Treitli S.C."/>
            <person name="Kolisko M."/>
            <person name="Husnik F."/>
            <person name="Keeling P."/>
            <person name="Hampl V."/>
        </authorList>
    </citation>
    <scope>NUCLEOTIDE SEQUENCE [LARGE SCALE GENOMIC DNA]</scope>
    <source>
        <strain evidence="1">ST1C</strain>
    </source>
</reference>
<gene>
    <name evidence="1" type="ORF">EZS28_014507</name>
</gene>
<organism evidence="1 2">
    <name type="scientific">Streblomastix strix</name>
    <dbReference type="NCBI Taxonomy" id="222440"/>
    <lineage>
        <taxon>Eukaryota</taxon>
        <taxon>Metamonada</taxon>
        <taxon>Preaxostyla</taxon>
        <taxon>Oxymonadida</taxon>
        <taxon>Streblomastigidae</taxon>
        <taxon>Streblomastix</taxon>
    </lineage>
</organism>
<proteinExistence type="predicted"/>